<dbReference type="PANTHER" id="PTHR35792:SF1">
    <property type="entry name" value="SLL0268 PROTEIN"/>
    <property type="match status" value="1"/>
</dbReference>
<protein>
    <recommendedName>
        <fullName evidence="3">YtxH domain-containing protein</fullName>
    </recommendedName>
</protein>
<name>A0A6J4VUS0_9BACT</name>
<feature type="compositionally biased region" description="Polar residues" evidence="1">
    <location>
        <begin position="110"/>
        <end position="119"/>
    </location>
</feature>
<dbReference type="InterPro" id="IPR052928">
    <property type="entry name" value="Desiccation-related_membrane"/>
</dbReference>
<reference evidence="2" key="1">
    <citation type="submission" date="2020-02" db="EMBL/GenBank/DDBJ databases">
        <authorList>
            <person name="Meier V. D."/>
        </authorList>
    </citation>
    <scope>NUCLEOTIDE SEQUENCE</scope>
    <source>
        <strain evidence="2">AVDCRST_MAG18</strain>
    </source>
</reference>
<accession>A0A6J4VUS0</accession>
<gene>
    <name evidence="2" type="ORF">AVDCRST_MAG18-4835</name>
</gene>
<dbReference type="InterPro" id="IPR024623">
    <property type="entry name" value="YtxH"/>
</dbReference>
<dbReference type="EMBL" id="CADCWN010000387">
    <property type="protein sequence ID" value="CAA9589995.1"/>
    <property type="molecule type" value="Genomic_DNA"/>
</dbReference>
<organism evidence="2">
    <name type="scientific">uncultured Thermomicrobiales bacterium</name>
    <dbReference type="NCBI Taxonomy" id="1645740"/>
    <lineage>
        <taxon>Bacteria</taxon>
        <taxon>Pseudomonadati</taxon>
        <taxon>Thermomicrobiota</taxon>
        <taxon>Thermomicrobia</taxon>
        <taxon>Thermomicrobiales</taxon>
        <taxon>environmental samples</taxon>
    </lineage>
</organism>
<dbReference type="Pfam" id="PF12732">
    <property type="entry name" value="YtxH"/>
    <property type="match status" value="1"/>
</dbReference>
<evidence type="ECO:0000313" key="2">
    <source>
        <dbReference type="EMBL" id="CAA9589995.1"/>
    </source>
</evidence>
<evidence type="ECO:0000256" key="1">
    <source>
        <dbReference type="SAM" id="MobiDB-lite"/>
    </source>
</evidence>
<sequence>MAKTLETIEGRLERVTAQLEQAAKRSQGGGLMSMLKPFALGALVGAGAALLYAPQAGEQTRAVLRRNADDLQDRATQAASGVTARLPDQAKEVLAQAREQTKTVMDQGKDTLQSAQSGMKQVVGPAESATNKQAANNVRADEAQAQLQRDLKTGRENPA</sequence>
<proteinExistence type="predicted"/>
<feature type="region of interest" description="Disordered" evidence="1">
    <location>
        <begin position="103"/>
        <end position="159"/>
    </location>
</feature>
<dbReference type="PANTHER" id="PTHR35792">
    <property type="entry name" value="GENERAL STRESS PROTEIN"/>
    <property type="match status" value="1"/>
</dbReference>
<feature type="compositionally biased region" description="Basic and acidic residues" evidence="1">
    <location>
        <begin position="149"/>
        <end position="159"/>
    </location>
</feature>
<evidence type="ECO:0008006" key="3">
    <source>
        <dbReference type="Google" id="ProtNLM"/>
    </source>
</evidence>
<dbReference type="AlphaFoldDB" id="A0A6J4VUS0"/>